<proteinExistence type="predicted"/>
<feature type="region of interest" description="Disordered" evidence="1">
    <location>
        <begin position="38"/>
        <end position="57"/>
    </location>
</feature>
<organism evidence="2 3">
    <name type="scientific">Corallococcus carmarthensis</name>
    <dbReference type="NCBI Taxonomy" id="2316728"/>
    <lineage>
        <taxon>Bacteria</taxon>
        <taxon>Pseudomonadati</taxon>
        <taxon>Myxococcota</taxon>
        <taxon>Myxococcia</taxon>
        <taxon>Myxococcales</taxon>
        <taxon>Cystobacterineae</taxon>
        <taxon>Myxococcaceae</taxon>
        <taxon>Corallococcus</taxon>
    </lineage>
</organism>
<dbReference type="EMBL" id="RAWE01000003">
    <property type="protein sequence ID" value="RKH07492.1"/>
    <property type="molecule type" value="Genomic_DNA"/>
</dbReference>
<dbReference type="Proteomes" id="UP000268313">
    <property type="component" value="Unassembled WGS sequence"/>
</dbReference>
<protein>
    <submittedName>
        <fullName evidence="2">Uncharacterized protein</fullName>
    </submittedName>
</protein>
<gene>
    <name evidence="2" type="ORF">D7X32_01645</name>
</gene>
<accession>A0A3A8KZ16</accession>
<comment type="caution">
    <text evidence="2">The sequence shown here is derived from an EMBL/GenBank/DDBJ whole genome shotgun (WGS) entry which is preliminary data.</text>
</comment>
<keyword evidence="3" id="KW-1185">Reference proteome</keyword>
<sequence>MRMWLKPGSLHVASMLTRQLGTSEWTVSVPVQAEQDVVAPPEKRETPERGRVTLCPSAGSGRLTMTWMERSDRAGHVPVVIGGAM</sequence>
<feature type="compositionally biased region" description="Basic and acidic residues" evidence="1">
    <location>
        <begin position="41"/>
        <end position="51"/>
    </location>
</feature>
<evidence type="ECO:0000313" key="2">
    <source>
        <dbReference type="EMBL" id="RKH07492.1"/>
    </source>
</evidence>
<evidence type="ECO:0000256" key="1">
    <source>
        <dbReference type="SAM" id="MobiDB-lite"/>
    </source>
</evidence>
<evidence type="ECO:0000313" key="3">
    <source>
        <dbReference type="Proteomes" id="UP000268313"/>
    </source>
</evidence>
<reference evidence="3" key="1">
    <citation type="submission" date="2018-09" db="EMBL/GenBank/DDBJ databases">
        <authorList>
            <person name="Livingstone P.G."/>
            <person name="Whitworth D.E."/>
        </authorList>
    </citation>
    <scope>NUCLEOTIDE SEQUENCE [LARGE SCALE GENOMIC DNA]</scope>
    <source>
        <strain evidence="3">CA043D</strain>
    </source>
</reference>
<name>A0A3A8KZ16_9BACT</name>
<dbReference type="AlphaFoldDB" id="A0A3A8KZ16"/>